<dbReference type="Gene3D" id="3.40.30.10">
    <property type="entry name" value="Glutaredoxin"/>
    <property type="match status" value="1"/>
</dbReference>
<dbReference type="EMBL" id="SDHW01000002">
    <property type="protein sequence ID" value="RXK60480.1"/>
    <property type="molecule type" value="Genomic_DNA"/>
</dbReference>
<dbReference type="PROSITE" id="PS51352">
    <property type="entry name" value="THIOREDOXIN_2"/>
    <property type="match status" value="1"/>
</dbReference>
<gene>
    <name evidence="3" type="ORF">ESA94_08400</name>
</gene>
<reference evidence="3 4" key="1">
    <citation type="submission" date="2019-01" db="EMBL/GenBank/DDBJ databases">
        <title>Lacibacter sp. strain TTM-7.</title>
        <authorList>
            <person name="Chen W.-M."/>
        </authorList>
    </citation>
    <scope>NUCLEOTIDE SEQUENCE [LARGE SCALE GENOMIC DNA]</scope>
    <source>
        <strain evidence="3 4">TTM-7</strain>
    </source>
</reference>
<proteinExistence type="predicted"/>
<comment type="caution">
    <text evidence="3">The sequence shown here is derived from an EMBL/GenBank/DDBJ whole genome shotgun (WGS) entry which is preliminary data.</text>
</comment>
<accession>A0A4Q1CIP2</accession>
<evidence type="ECO:0000313" key="4">
    <source>
        <dbReference type="Proteomes" id="UP000290204"/>
    </source>
</evidence>
<evidence type="ECO:0000313" key="3">
    <source>
        <dbReference type="EMBL" id="RXK60480.1"/>
    </source>
</evidence>
<feature type="chain" id="PRO_5020244985" evidence="1">
    <location>
        <begin position="20"/>
        <end position="486"/>
    </location>
</feature>
<dbReference type="SUPFAM" id="SSF52833">
    <property type="entry name" value="Thioredoxin-like"/>
    <property type="match status" value="1"/>
</dbReference>
<dbReference type="Proteomes" id="UP000290204">
    <property type="component" value="Unassembled WGS sequence"/>
</dbReference>
<organism evidence="3 4">
    <name type="scientific">Lacibacter luteus</name>
    <dbReference type="NCBI Taxonomy" id="2508719"/>
    <lineage>
        <taxon>Bacteria</taxon>
        <taxon>Pseudomonadati</taxon>
        <taxon>Bacteroidota</taxon>
        <taxon>Chitinophagia</taxon>
        <taxon>Chitinophagales</taxon>
        <taxon>Chitinophagaceae</taxon>
        <taxon>Lacibacter</taxon>
    </lineage>
</organism>
<dbReference type="OrthoDB" id="6399635at2"/>
<dbReference type="AlphaFoldDB" id="A0A4Q1CIP2"/>
<dbReference type="InterPro" id="IPR013766">
    <property type="entry name" value="Thioredoxin_domain"/>
</dbReference>
<keyword evidence="1" id="KW-0732">Signal</keyword>
<protein>
    <submittedName>
        <fullName evidence="3">DUF4369 domain-containing protein</fullName>
    </submittedName>
</protein>
<sequence length="486" mass="56483">MKKASLFFLLLYCCSVLFGQGYRITAKYKAVPDAKLYLGYYFGNQKYVLDSAMLQPNGEAVFTGAEKLTGGLYIVVDPKKSVFFDILIDKEQDFRLTIDSSNFTLLSVTGSAENNFLVAYKSASAFFYRNYQQQQASLASAKTKSDSAIVLKKMNAANEQIQQWRDSFVTAQTDSYLSLLFRLLKEPVFSLTGAKTKQDSAAAFYSYKNQFWKDVSFADERLLRTPMFEQRLNRYFETAVVRHPDSLKLELDKFILYSRTNKTMFRYFMNRFTNEYMNPKYMGLDVVFLHLFEKYYLTNQVDWLEKKDRDLVFNRAYSLYGNIIGEPAAELNLLDTLNKNVNLYAVKAPYTIVVFWDPDCGHCKEQVPVIDSLYRLRWKKQGIKLVGVLSDGAGMDEAKAKETKARWLEFIQTHQLEGWMHWHQTIKMRAAEQANQTPGFRQSYDVFQTPTIYLLDEQKRIVAKKINPEQIDEFLQFKQNNTSKNP</sequence>
<dbReference type="Pfam" id="PF00578">
    <property type="entry name" value="AhpC-TSA"/>
    <property type="match status" value="1"/>
</dbReference>
<dbReference type="RefSeq" id="WP_129130440.1">
    <property type="nucleotide sequence ID" value="NZ_SDHW01000002.1"/>
</dbReference>
<feature type="domain" description="Thioredoxin" evidence="2">
    <location>
        <begin position="322"/>
        <end position="483"/>
    </location>
</feature>
<dbReference type="Pfam" id="PF14289">
    <property type="entry name" value="DUF4369"/>
    <property type="match status" value="1"/>
</dbReference>
<evidence type="ECO:0000256" key="1">
    <source>
        <dbReference type="SAM" id="SignalP"/>
    </source>
</evidence>
<dbReference type="GO" id="GO:0016209">
    <property type="term" value="F:antioxidant activity"/>
    <property type="evidence" value="ECO:0007669"/>
    <property type="project" value="InterPro"/>
</dbReference>
<evidence type="ECO:0000259" key="2">
    <source>
        <dbReference type="PROSITE" id="PS51352"/>
    </source>
</evidence>
<dbReference type="InterPro" id="IPR000866">
    <property type="entry name" value="AhpC/TSA"/>
</dbReference>
<dbReference type="GO" id="GO:0016491">
    <property type="term" value="F:oxidoreductase activity"/>
    <property type="evidence" value="ECO:0007669"/>
    <property type="project" value="InterPro"/>
</dbReference>
<feature type="signal peptide" evidence="1">
    <location>
        <begin position="1"/>
        <end position="19"/>
    </location>
</feature>
<keyword evidence="4" id="KW-1185">Reference proteome</keyword>
<dbReference type="InterPro" id="IPR036249">
    <property type="entry name" value="Thioredoxin-like_sf"/>
</dbReference>
<dbReference type="CDD" id="cd02966">
    <property type="entry name" value="TlpA_like_family"/>
    <property type="match status" value="1"/>
</dbReference>
<dbReference type="InterPro" id="IPR025380">
    <property type="entry name" value="DUF4369"/>
</dbReference>
<name>A0A4Q1CIP2_9BACT</name>